<accession>A0ABT2VPS5</accession>
<dbReference type="InterPro" id="IPR016181">
    <property type="entry name" value="Acyl_CoA_acyltransferase"/>
</dbReference>
<reference evidence="3" key="1">
    <citation type="submission" date="2023-07" db="EMBL/GenBank/DDBJ databases">
        <title>Study on multiphase classification of strain Alteromonas salexigens isolated from the Yellow Sea.</title>
        <authorList>
            <person name="Sun L."/>
        </authorList>
    </citation>
    <scope>NUCLEOTIDE SEQUENCE [LARGE SCALE GENOMIC DNA]</scope>
    <source>
        <strain evidence="3">ASW11-19</strain>
    </source>
</reference>
<name>A0ABT2VPS5_9ALTE</name>
<keyword evidence="2" id="KW-0808">Transferase</keyword>
<dbReference type="SUPFAM" id="SSF55729">
    <property type="entry name" value="Acyl-CoA N-acyltransferases (Nat)"/>
    <property type="match status" value="1"/>
</dbReference>
<protein>
    <submittedName>
        <fullName evidence="2">GNAT family N-acetyltransferase</fullName>
        <ecNumber evidence="2">2.3.1.-</ecNumber>
    </submittedName>
</protein>
<keyword evidence="3" id="KW-1185">Reference proteome</keyword>
<evidence type="ECO:0000313" key="2">
    <source>
        <dbReference type="EMBL" id="MCU7555320.1"/>
    </source>
</evidence>
<gene>
    <name evidence="2" type="ORF">OCL06_12040</name>
</gene>
<dbReference type="RefSeq" id="WP_262994831.1">
    <property type="nucleotide sequence ID" value="NZ_JAOTJC010000008.1"/>
</dbReference>
<keyword evidence="2" id="KW-0012">Acyltransferase</keyword>
<comment type="caution">
    <text evidence="2">The sequence shown here is derived from an EMBL/GenBank/DDBJ whole genome shotgun (WGS) entry which is preliminary data.</text>
</comment>
<dbReference type="Gene3D" id="3.40.630.30">
    <property type="match status" value="1"/>
</dbReference>
<evidence type="ECO:0000259" key="1">
    <source>
        <dbReference type="PROSITE" id="PS51186"/>
    </source>
</evidence>
<organism evidence="2 3">
    <name type="scientific">Alteromonas salexigens</name>
    <dbReference type="NCBI Taxonomy" id="2982530"/>
    <lineage>
        <taxon>Bacteria</taxon>
        <taxon>Pseudomonadati</taxon>
        <taxon>Pseudomonadota</taxon>
        <taxon>Gammaproteobacteria</taxon>
        <taxon>Alteromonadales</taxon>
        <taxon>Alteromonadaceae</taxon>
        <taxon>Alteromonas/Salinimonas group</taxon>
        <taxon>Alteromonas</taxon>
    </lineage>
</organism>
<dbReference type="Pfam" id="PF13508">
    <property type="entry name" value="Acetyltransf_7"/>
    <property type="match status" value="1"/>
</dbReference>
<dbReference type="EMBL" id="JAOTJC010000008">
    <property type="protein sequence ID" value="MCU7555320.1"/>
    <property type="molecule type" value="Genomic_DNA"/>
</dbReference>
<dbReference type="InterPro" id="IPR000182">
    <property type="entry name" value="GNAT_dom"/>
</dbReference>
<proteinExistence type="predicted"/>
<dbReference type="EC" id="2.3.1.-" evidence="2"/>
<dbReference type="PROSITE" id="PS51186">
    <property type="entry name" value="GNAT"/>
    <property type="match status" value="1"/>
</dbReference>
<sequence>MPLSLVRATRADIPYLVNLRVQTMHSHLVRDGIHYSYHNHLQRVLFRFDLAHLIYDTAINKPVGFIKFDTRSRPVSILQLQISPDYQNKGYGRMLLTSLLDRHAAAGVTLSVLRQNPALALYLRLGFVIYDEDEHEYHLCSREQATFFRP</sequence>
<dbReference type="CDD" id="cd04301">
    <property type="entry name" value="NAT_SF"/>
    <property type="match status" value="1"/>
</dbReference>
<dbReference type="GO" id="GO:0016746">
    <property type="term" value="F:acyltransferase activity"/>
    <property type="evidence" value="ECO:0007669"/>
    <property type="project" value="UniProtKB-KW"/>
</dbReference>
<evidence type="ECO:0000313" key="3">
    <source>
        <dbReference type="Proteomes" id="UP001209257"/>
    </source>
</evidence>
<feature type="domain" description="N-acetyltransferase" evidence="1">
    <location>
        <begin position="3"/>
        <end position="150"/>
    </location>
</feature>
<dbReference type="Proteomes" id="UP001209257">
    <property type="component" value="Unassembled WGS sequence"/>
</dbReference>